<gene>
    <name evidence="2" type="ORF">CBR_g550</name>
</gene>
<dbReference type="EMBL" id="BFEA01000087">
    <property type="protein sequence ID" value="GBG67414.1"/>
    <property type="molecule type" value="Genomic_DNA"/>
</dbReference>
<feature type="compositionally biased region" description="Low complexity" evidence="1">
    <location>
        <begin position="430"/>
        <end position="440"/>
    </location>
</feature>
<feature type="compositionally biased region" description="Low complexity" evidence="1">
    <location>
        <begin position="853"/>
        <end position="870"/>
    </location>
</feature>
<feature type="compositionally biased region" description="Basic and acidic residues" evidence="1">
    <location>
        <begin position="719"/>
        <end position="733"/>
    </location>
</feature>
<evidence type="ECO:0000256" key="1">
    <source>
        <dbReference type="SAM" id="MobiDB-lite"/>
    </source>
</evidence>
<feature type="region of interest" description="Disordered" evidence="1">
    <location>
        <begin position="715"/>
        <end position="754"/>
    </location>
</feature>
<feature type="region of interest" description="Disordered" evidence="1">
    <location>
        <begin position="418"/>
        <end position="440"/>
    </location>
</feature>
<protein>
    <submittedName>
        <fullName evidence="2">Uncharacterized protein</fullName>
    </submittedName>
</protein>
<reference evidence="2 3" key="1">
    <citation type="journal article" date="2018" name="Cell">
        <title>The Chara Genome: Secondary Complexity and Implications for Plant Terrestrialization.</title>
        <authorList>
            <person name="Nishiyama T."/>
            <person name="Sakayama H."/>
            <person name="Vries J.D."/>
            <person name="Buschmann H."/>
            <person name="Saint-Marcoux D."/>
            <person name="Ullrich K.K."/>
            <person name="Haas F.B."/>
            <person name="Vanderstraeten L."/>
            <person name="Becker D."/>
            <person name="Lang D."/>
            <person name="Vosolsobe S."/>
            <person name="Rombauts S."/>
            <person name="Wilhelmsson P.K.I."/>
            <person name="Janitza P."/>
            <person name="Kern R."/>
            <person name="Heyl A."/>
            <person name="Rumpler F."/>
            <person name="Villalobos L.I.A.C."/>
            <person name="Clay J.M."/>
            <person name="Skokan R."/>
            <person name="Toyoda A."/>
            <person name="Suzuki Y."/>
            <person name="Kagoshima H."/>
            <person name="Schijlen E."/>
            <person name="Tajeshwar N."/>
            <person name="Catarino B."/>
            <person name="Hetherington A.J."/>
            <person name="Saltykova A."/>
            <person name="Bonnot C."/>
            <person name="Breuninger H."/>
            <person name="Symeonidi A."/>
            <person name="Radhakrishnan G.V."/>
            <person name="Van Nieuwerburgh F."/>
            <person name="Deforce D."/>
            <person name="Chang C."/>
            <person name="Karol K.G."/>
            <person name="Hedrich R."/>
            <person name="Ulvskov P."/>
            <person name="Glockner G."/>
            <person name="Delwiche C.F."/>
            <person name="Petrasek J."/>
            <person name="Van de Peer Y."/>
            <person name="Friml J."/>
            <person name="Beilby M."/>
            <person name="Dolan L."/>
            <person name="Kohara Y."/>
            <person name="Sugano S."/>
            <person name="Fujiyama A."/>
            <person name="Delaux P.-M."/>
            <person name="Quint M."/>
            <person name="TheiBen G."/>
            <person name="Hagemann M."/>
            <person name="Harholt J."/>
            <person name="Dunand C."/>
            <person name="Zachgo S."/>
            <person name="Langdale J."/>
            <person name="Maumus F."/>
            <person name="Straeten D.V.D."/>
            <person name="Gould S.B."/>
            <person name="Rensing S.A."/>
        </authorList>
    </citation>
    <scope>NUCLEOTIDE SEQUENCE [LARGE SCALE GENOMIC DNA]</scope>
    <source>
        <strain evidence="2 3">S276</strain>
    </source>
</reference>
<feature type="region of interest" description="Disordered" evidence="1">
    <location>
        <begin position="282"/>
        <end position="306"/>
    </location>
</feature>
<feature type="region of interest" description="Disordered" evidence="1">
    <location>
        <begin position="932"/>
        <end position="964"/>
    </location>
</feature>
<feature type="compositionally biased region" description="Basic residues" evidence="1">
    <location>
        <begin position="949"/>
        <end position="964"/>
    </location>
</feature>
<organism evidence="2 3">
    <name type="scientific">Chara braunii</name>
    <name type="common">Braun's stonewort</name>
    <dbReference type="NCBI Taxonomy" id="69332"/>
    <lineage>
        <taxon>Eukaryota</taxon>
        <taxon>Viridiplantae</taxon>
        <taxon>Streptophyta</taxon>
        <taxon>Charophyceae</taxon>
        <taxon>Charales</taxon>
        <taxon>Characeae</taxon>
        <taxon>Chara</taxon>
    </lineage>
</organism>
<keyword evidence="3" id="KW-1185">Reference proteome</keyword>
<accession>A0A388KBH3</accession>
<proteinExistence type="predicted"/>
<dbReference type="Proteomes" id="UP000265515">
    <property type="component" value="Unassembled WGS sequence"/>
</dbReference>
<name>A0A388KBH3_CHABU</name>
<feature type="compositionally biased region" description="Polar residues" evidence="1">
    <location>
        <begin position="819"/>
        <end position="829"/>
    </location>
</feature>
<evidence type="ECO:0000313" key="2">
    <source>
        <dbReference type="EMBL" id="GBG67414.1"/>
    </source>
</evidence>
<sequence>MPQSSSGSSNSICQSAFDCEDSRGGDLSSSTIAAVRARYTAEDLSGMNRSQYGRLKLHSMIDIHCDPSFDHELYDCSHGDQEFAPAPRNAYSRKVHLVKLSPHKETQMEEMPKQAQSTCGRSASVISCMRPAGMGSAGIKCDSQERTEKNPRELGTAARGMGNTGELHPTRAAGVGTGGLRLNCQNERQTVLERVETLEVQLAAVEHALVMSPWPAESASREFNHRRQWSLTPKECMEELQGKGPLLQRIEMLEARLAVAELLLRNEEHSFKLFEEDWAMESSSMEGRENMDPATPSSTQGGGAKLSRTRVMLTAPVEKQDGDVNSEKSALPLVGGRSIVSDADQNVGGREGVASAAQDVASMEDSRWEEKIAAVKSRMGKTLPGQLQATESQKLGSLGIGKLPENYPEQTALGEQLWRRKGKSADKEQGSSSSTFESENWSVLRIGARESHSRQWEFGAGVGGLECAEEQDTSELVQQFDTLSAQLYSTEEEEPERGSEDIEDGEKIGELEVWALHHQHQNEPGHCTEVKHEEHFDVENQTECQATQSGTGESGESWKIRKCSDCGREMHGGGQIWESQKGSNFVKRSSSLSVASTSLKHSDNANCLPNLTSMIPEDRGWPEMMRGLIEATQASAFIHPLEPIVEEVQDSASDICKRTGASPFHSRLEDESVSTAAESMAAVEVSHTKPKVDRVQSRISSVALAVDNMIIQSSGCEGTTRDRAATPKGRDTIDQTADEEGTEQLGERPSKTGQELAQVGDVRLSLAMNLKKPDTGNNNENAGTQGLSDVVSSKLEPNRELAPAGSDLKMAAPVNFPQQNTFNPTSQAGRLSEAAGRLSEGVSSDEIHPHKAGSYVVKGSKTSGSSIGSSHGRHTDITFMGIAKSEEWQNLTMMELLRESGLLKKGGSDTEDTTVVQELDHLIEDKVAEVDESGEDLFQSEKPPAYKRGSNKRSSKKKRHCTVM</sequence>
<dbReference type="AlphaFoldDB" id="A0A388KBH3"/>
<evidence type="ECO:0000313" key="3">
    <source>
        <dbReference type="Proteomes" id="UP000265515"/>
    </source>
</evidence>
<feature type="region of interest" description="Disordered" evidence="1">
    <location>
        <begin position="819"/>
        <end position="872"/>
    </location>
</feature>
<dbReference type="Gramene" id="GBG67414">
    <property type="protein sequence ID" value="GBG67414"/>
    <property type="gene ID" value="CBR_g550"/>
</dbReference>
<comment type="caution">
    <text evidence="2">The sequence shown here is derived from an EMBL/GenBank/DDBJ whole genome shotgun (WGS) entry which is preliminary data.</text>
</comment>